<dbReference type="GO" id="GO:0016491">
    <property type="term" value="F:oxidoreductase activity"/>
    <property type="evidence" value="ECO:0007669"/>
    <property type="project" value="InterPro"/>
</dbReference>
<dbReference type="InterPro" id="IPR050553">
    <property type="entry name" value="Thioredoxin_ResA/DsbE_sf"/>
</dbReference>
<dbReference type="PANTHER" id="PTHR42852:SF13">
    <property type="entry name" value="PROTEIN DIPZ"/>
    <property type="match status" value="1"/>
</dbReference>
<feature type="signal peptide" evidence="1">
    <location>
        <begin position="1"/>
        <end position="21"/>
    </location>
</feature>
<organism evidence="3 4">
    <name type="scientific">Polaribacter vadi</name>
    <dbReference type="NCBI Taxonomy" id="1774273"/>
    <lineage>
        <taxon>Bacteria</taxon>
        <taxon>Pseudomonadati</taxon>
        <taxon>Bacteroidota</taxon>
        <taxon>Flavobacteriia</taxon>
        <taxon>Flavobacteriales</taxon>
        <taxon>Flavobacteriaceae</taxon>
    </lineage>
</organism>
<proteinExistence type="predicted"/>
<name>A0A1B8U127_9FLAO</name>
<dbReference type="SUPFAM" id="SSF52833">
    <property type="entry name" value="Thioredoxin-like"/>
    <property type="match status" value="1"/>
</dbReference>
<dbReference type="Gene3D" id="3.40.30.10">
    <property type="entry name" value="Glutaredoxin"/>
    <property type="match status" value="1"/>
</dbReference>
<gene>
    <name evidence="3" type="ORF">LPB3_04185</name>
</gene>
<dbReference type="CDD" id="cd02966">
    <property type="entry name" value="TlpA_like_family"/>
    <property type="match status" value="1"/>
</dbReference>
<dbReference type="AlphaFoldDB" id="A0A1B8U127"/>
<sequence length="397" mass="46584">MRMKLKIILVFVLTAMFLSCKKEKTTPEKELNNVMSKINNKTSISYDLNYRIKYFENLDTTNLYVKTIIIKEKSDSLFGGYIWYSRKDSITDYIKYYDLNSFYIINNNRKEVIQYNPKIPIPYGFTNNFDGKLLKTYFLQGSSLKKLIQDSIYKSKVIDENGLLKLNIIYPDGDEVVNQVKEIFFDKTSNIVKQIIFKAELDNLQEYNEWNISNVNFDNYKAKDLELKFQTITKDYEFKDYQPPSKEANLPLAKGQKVIDFKGQYLSKNKSEFDLANFSNNIIILDFWYRTCPPCIKSIPQLNNIYKKYESKGVKLFGVNDIDTDSLSRALLIPFRQKEKINYPIVLTDKSISEKYKIVGYPTLYIINKDGEIEFSKLGYSENLEKEVDSILNKILK</sequence>
<evidence type="ECO:0000313" key="3">
    <source>
        <dbReference type="EMBL" id="OBY65566.1"/>
    </source>
</evidence>
<dbReference type="Proteomes" id="UP000092584">
    <property type="component" value="Unassembled WGS sequence"/>
</dbReference>
<dbReference type="InterPro" id="IPR000866">
    <property type="entry name" value="AhpC/TSA"/>
</dbReference>
<evidence type="ECO:0000259" key="2">
    <source>
        <dbReference type="PROSITE" id="PS51352"/>
    </source>
</evidence>
<dbReference type="PANTHER" id="PTHR42852">
    <property type="entry name" value="THIOL:DISULFIDE INTERCHANGE PROTEIN DSBE"/>
    <property type="match status" value="1"/>
</dbReference>
<reference evidence="4" key="1">
    <citation type="submission" date="2016-02" db="EMBL/GenBank/DDBJ databases">
        <authorList>
            <person name="Shin S.-K."/>
            <person name="Yi H."/>
            <person name="Kim E."/>
        </authorList>
    </citation>
    <scope>NUCLEOTIDE SEQUENCE [LARGE SCALE GENOMIC DNA]</scope>
    <source>
        <strain evidence="4">LPB0003</strain>
    </source>
</reference>
<keyword evidence="1" id="KW-0732">Signal</keyword>
<feature type="domain" description="Thioredoxin" evidence="2">
    <location>
        <begin position="252"/>
        <end position="397"/>
    </location>
</feature>
<dbReference type="Pfam" id="PF00578">
    <property type="entry name" value="AhpC-TSA"/>
    <property type="match status" value="1"/>
</dbReference>
<dbReference type="InterPro" id="IPR013766">
    <property type="entry name" value="Thioredoxin_domain"/>
</dbReference>
<dbReference type="STRING" id="1774273.LPB03_00925"/>
<evidence type="ECO:0000313" key="4">
    <source>
        <dbReference type="Proteomes" id="UP000092584"/>
    </source>
</evidence>
<dbReference type="EMBL" id="LSFM01000018">
    <property type="protein sequence ID" value="OBY65566.1"/>
    <property type="molecule type" value="Genomic_DNA"/>
</dbReference>
<dbReference type="PROSITE" id="PS51257">
    <property type="entry name" value="PROKAR_LIPOPROTEIN"/>
    <property type="match status" value="1"/>
</dbReference>
<protein>
    <recommendedName>
        <fullName evidence="2">Thioredoxin domain-containing protein</fullName>
    </recommendedName>
</protein>
<feature type="chain" id="PRO_5008615871" description="Thioredoxin domain-containing protein" evidence="1">
    <location>
        <begin position="22"/>
        <end position="397"/>
    </location>
</feature>
<comment type="caution">
    <text evidence="3">The sequence shown here is derived from an EMBL/GenBank/DDBJ whole genome shotgun (WGS) entry which is preliminary data.</text>
</comment>
<dbReference type="OrthoDB" id="9815205at2"/>
<dbReference type="InterPro" id="IPR036249">
    <property type="entry name" value="Thioredoxin-like_sf"/>
</dbReference>
<dbReference type="PROSITE" id="PS51352">
    <property type="entry name" value="THIOREDOXIN_2"/>
    <property type="match status" value="1"/>
</dbReference>
<accession>A0A1B8U127</accession>
<keyword evidence="4" id="KW-1185">Reference proteome</keyword>
<dbReference type="GO" id="GO:0016209">
    <property type="term" value="F:antioxidant activity"/>
    <property type="evidence" value="ECO:0007669"/>
    <property type="project" value="InterPro"/>
</dbReference>
<evidence type="ECO:0000256" key="1">
    <source>
        <dbReference type="SAM" id="SignalP"/>
    </source>
</evidence>